<protein>
    <submittedName>
        <fullName evidence="3">MCE family protein</fullName>
    </submittedName>
</protein>
<dbReference type="InterPro" id="IPR052336">
    <property type="entry name" value="MlaD_Phospholipid_Transporter"/>
</dbReference>
<dbReference type="PANTHER" id="PTHR33371:SF4">
    <property type="entry name" value="INTERMEMBRANE PHOSPHOLIPID TRANSPORT SYSTEM BINDING PROTEIN MLAD"/>
    <property type="match status" value="1"/>
</dbReference>
<comment type="caution">
    <text evidence="3">The sequence shown here is derived from an EMBL/GenBank/DDBJ whole genome shotgun (WGS) entry which is preliminary data.</text>
</comment>
<dbReference type="Proteomes" id="UP000886722">
    <property type="component" value="Unassembled WGS sequence"/>
</dbReference>
<organism evidence="3 4">
    <name type="scientific">Candidatus Caccoplasma intestinavium</name>
    <dbReference type="NCBI Taxonomy" id="2840716"/>
    <lineage>
        <taxon>Bacteria</taxon>
        <taxon>Pseudomonadati</taxon>
        <taxon>Bacteroidota</taxon>
        <taxon>Bacteroidia</taxon>
        <taxon>Bacteroidales</taxon>
        <taxon>Bacteroidaceae</taxon>
        <taxon>Bacteroidaceae incertae sedis</taxon>
        <taxon>Candidatus Caccoplasma</taxon>
    </lineage>
</organism>
<reference evidence="3" key="1">
    <citation type="submission" date="2020-10" db="EMBL/GenBank/DDBJ databases">
        <authorList>
            <person name="Gilroy R."/>
        </authorList>
    </citation>
    <scope>NUCLEOTIDE SEQUENCE</scope>
    <source>
        <strain evidence="3">21143</strain>
    </source>
</reference>
<dbReference type="Pfam" id="PF02470">
    <property type="entry name" value="MlaD"/>
    <property type="match status" value="1"/>
</dbReference>
<evidence type="ECO:0000313" key="3">
    <source>
        <dbReference type="EMBL" id="HIT38823.1"/>
    </source>
</evidence>
<accession>A0A9D1GD78</accession>
<evidence type="ECO:0000256" key="1">
    <source>
        <dbReference type="SAM" id="Phobius"/>
    </source>
</evidence>
<evidence type="ECO:0000259" key="2">
    <source>
        <dbReference type="Pfam" id="PF02470"/>
    </source>
</evidence>
<dbReference type="EMBL" id="DVKT01000015">
    <property type="protein sequence ID" value="HIT38823.1"/>
    <property type="molecule type" value="Genomic_DNA"/>
</dbReference>
<keyword evidence="1" id="KW-0472">Membrane</keyword>
<evidence type="ECO:0000313" key="4">
    <source>
        <dbReference type="Proteomes" id="UP000886722"/>
    </source>
</evidence>
<keyword evidence="1" id="KW-1133">Transmembrane helix</keyword>
<dbReference type="InterPro" id="IPR003399">
    <property type="entry name" value="Mce/MlaD"/>
</dbReference>
<feature type="transmembrane region" description="Helical" evidence="1">
    <location>
        <begin position="12"/>
        <end position="29"/>
    </location>
</feature>
<dbReference type="PANTHER" id="PTHR33371">
    <property type="entry name" value="INTERMEMBRANE PHOSPHOLIPID TRANSPORT SYSTEM BINDING PROTEIN MLAD-RELATED"/>
    <property type="match status" value="1"/>
</dbReference>
<name>A0A9D1GD78_9BACT</name>
<keyword evidence="1" id="KW-0812">Transmembrane</keyword>
<dbReference type="AlphaFoldDB" id="A0A9D1GD78"/>
<feature type="domain" description="Mce/MlaD" evidence="2">
    <location>
        <begin position="38"/>
        <end position="102"/>
    </location>
</feature>
<sequence length="298" mass="32735">MKKYFSKEVKIAISVIVSAVILYFGIEFLKGINLMHPSNYYYIRYDNVAGLTVSTPVTVDGFKVGLVRSIEYDYDAYNGAVVEVMLDKKLKVPEGSKAVLQADLLGTVTLTLQLNKYVSTFYSPGDYLVGESDAGLMGSVEEELLPSLAAMIPKIDSVLDGLNTIVRSQELNTTLVNVAQISDDLRTASHHLSLLLADSVPAIVSDVKRITSHIDVFTAELSQANIRQTIEHIDEVVVSVDTLMAKLQQPDNTVGALLSGRRLYESLNATVMSADSLLIDLRLNPKRYVHFSLFGGKK</sequence>
<gene>
    <name evidence="3" type="ORF">IAD06_02110</name>
</gene>
<reference evidence="3" key="2">
    <citation type="journal article" date="2021" name="PeerJ">
        <title>Extensive microbial diversity within the chicken gut microbiome revealed by metagenomics and culture.</title>
        <authorList>
            <person name="Gilroy R."/>
            <person name="Ravi A."/>
            <person name="Getino M."/>
            <person name="Pursley I."/>
            <person name="Horton D.L."/>
            <person name="Alikhan N.F."/>
            <person name="Baker D."/>
            <person name="Gharbi K."/>
            <person name="Hall N."/>
            <person name="Watson M."/>
            <person name="Adriaenssens E.M."/>
            <person name="Foster-Nyarko E."/>
            <person name="Jarju S."/>
            <person name="Secka A."/>
            <person name="Antonio M."/>
            <person name="Oren A."/>
            <person name="Chaudhuri R.R."/>
            <person name="La Ragione R."/>
            <person name="Hildebrand F."/>
            <person name="Pallen M.J."/>
        </authorList>
    </citation>
    <scope>NUCLEOTIDE SEQUENCE</scope>
    <source>
        <strain evidence="3">21143</strain>
    </source>
</reference>
<proteinExistence type="predicted"/>